<dbReference type="InterPro" id="IPR002591">
    <property type="entry name" value="Phosphodiest/P_Trfase"/>
</dbReference>
<dbReference type="Proteomes" id="UP001428341">
    <property type="component" value="Unassembled WGS sequence"/>
</dbReference>
<comment type="similarity">
    <text evidence="3">Belongs to the PIGG/PIGN/PIGO family. PIGO subfamily.</text>
</comment>
<keyword evidence="8 11" id="KW-1133">Transmembrane helix</keyword>
<feature type="transmembrane region" description="Helical" evidence="11">
    <location>
        <begin position="751"/>
        <end position="770"/>
    </location>
</feature>
<evidence type="ECO:0000256" key="11">
    <source>
        <dbReference type="SAM" id="Phobius"/>
    </source>
</evidence>
<keyword evidence="6 11" id="KW-0812">Transmembrane</keyword>
<evidence type="ECO:0000256" key="6">
    <source>
        <dbReference type="ARBA" id="ARBA00022692"/>
    </source>
</evidence>
<dbReference type="InterPro" id="IPR017850">
    <property type="entry name" value="Alkaline_phosphatase_core_sf"/>
</dbReference>
<protein>
    <recommendedName>
        <fullName evidence="14">GPI ethanolamine phosphate transferase 3</fullName>
    </recommendedName>
</protein>
<keyword evidence="4" id="KW-0337">GPI-anchor biosynthesis</keyword>
<dbReference type="PANTHER" id="PTHR23071">
    <property type="entry name" value="PHOSPHATIDYLINOSITOL GLYCAN"/>
    <property type="match status" value="1"/>
</dbReference>
<comment type="pathway">
    <text evidence="2">Glycolipid biosynthesis; glycosylphosphatidylinositol-anchor biosynthesis.</text>
</comment>
<evidence type="ECO:0000256" key="9">
    <source>
        <dbReference type="ARBA" id="ARBA00023136"/>
    </source>
</evidence>
<feature type="transmembrane region" description="Helical" evidence="11">
    <location>
        <begin position="621"/>
        <end position="644"/>
    </location>
</feature>
<evidence type="ECO:0000313" key="13">
    <source>
        <dbReference type="Proteomes" id="UP001428341"/>
    </source>
</evidence>
<feature type="transmembrane region" description="Helical" evidence="11">
    <location>
        <begin position="656"/>
        <end position="673"/>
    </location>
</feature>
<evidence type="ECO:0000256" key="10">
    <source>
        <dbReference type="ARBA" id="ARBA00023180"/>
    </source>
</evidence>
<dbReference type="Gene3D" id="3.40.720.10">
    <property type="entry name" value="Alkaline Phosphatase, subunit A"/>
    <property type="match status" value="1"/>
</dbReference>
<evidence type="ECO:0000256" key="8">
    <source>
        <dbReference type="ARBA" id="ARBA00022989"/>
    </source>
</evidence>
<evidence type="ECO:0000313" key="12">
    <source>
        <dbReference type="EMBL" id="KAK9200375.1"/>
    </source>
</evidence>
<evidence type="ECO:0000256" key="1">
    <source>
        <dbReference type="ARBA" id="ARBA00004477"/>
    </source>
</evidence>
<feature type="transmembrane region" description="Helical" evidence="11">
    <location>
        <begin position="693"/>
        <end position="714"/>
    </location>
</feature>
<keyword evidence="7" id="KW-0256">Endoplasmic reticulum</keyword>
<feature type="transmembrane region" description="Helical" evidence="11">
    <location>
        <begin position="897"/>
        <end position="917"/>
    </location>
</feature>
<dbReference type="GO" id="GO:0006506">
    <property type="term" value="P:GPI anchor biosynthetic process"/>
    <property type="evidence" value="ECO:0007669"/>
    <property type="project" value="UniProtKB-KW"/>
</dbReference>
<gene>
    <name evidence="12" type="ORF">WN944_015572</name>
</gene>
<dbReference type="AlphaFoldDB" id="A0AAP0QMT1"/>
<feature type="transmembrane region" description="Helical" evidence="11">
    <location>
        <begin position="12"/>
        <end position="34"/>
    </location>
</feature>
<keyword evidence="9 11" id="KW-0472">Membrane</keyword>
<dbReference type="Pfam" id="PF01663">
    <property type="entry name" value="Phosphodiest"/>
    <property type="match status" value="1"/>
</dbReference>
<dbReference type="CDD" id="cd16023">
    <property type="entry name" value="GPI_EPT_3"/>
    <property type="match status" value="1"/>
</dbReference>
<proteinExistence type="inferred from homology"/>
<dbReference type="InterPro" id="IPR037675">
    <property type="entry name" value="PIG-O_N"/>
</dbReference>
<comment type="subcellular location">
    <subcellularLocation>
        <location evidence="1">Endoplasmic reticulum membrane</location>
        <topology evidence="1">Multi-pass membrane protein</topology>
    </subcellularLocation>
</comment>
<feature type="transmembrane region" description="Helical" evidence="11">
    <location>
        <begin position="850"/>
        <end position="873"/>
    </location>
</feature>
<evidence type="ECO:0000256" key="7">
    <source>
        <dbReference type="ARBA" id="ARBA00022824"/>
    </source>
</evidence>
<evidence type="ECO:0000256" key="3">
    <source>
        <dbReference type="ARBA" id="ARBA00008695"/>
    </source>
</evidence>
<sequence length="970" mass="109058">MEVGDWWRRGKWRIMVMLTMLHIVGILIFTRGFLLTRTELPYYSNCSDVSESPCFTGQSNPYQNQSNSHCWTRPAVDRLVIIVLDALRFDFVAPSTFFKESKPWMDKLRVLQKLASTKTSARIFKAIADPPTTSLQRLKGLTTGGLPTFIDVGNSFGAPAILEDNLIHQLASNGKRVVMMGDDTWVQLFPHHFKKSYPYPSFNVKDLHTVDNGCIEHLLPSLYEEDWDVLIAHFLGVDHAGHILGVDSVPMIEKLEQYNEILDKVIEVLDNQSGPGGLHENTFLLVMGDHGQTINGDHGGGSAEEVETSVFAMSFKKPPSTMPFEFDTSSCEMDLDQKKTYISSFQQLDFAATVSALLGVPFPFGRCRASDAGTKLLLVALRFLSTTCPQSALDLIGRVSPELYALGAGTWNLENNIEGNCPNQKEEEWMQNYCNVLCINSWQVKRYIDVYSASSVIGFSSEDLLHISDMYAQAEENWSCSSENLLSFKDESCYSSLPLKRKIDAYFKFLLNVAELARSKWTEFDLKMMGLGFVIILISLPIYFLAMMTKSVNGFSPLLFGDSEMFVKLVFALFMVAIVFLLLITILRFTIEVGLSKQAATSLFMSTHSSWLVEIDPGHPVWIYMAEIIPILALIFLAYLLYIIMARSSCHSIWKYVVLGTILCYILIAVHWASESDVLSSMLMLRGIGRNCIPRIIYAVGLGQLLLLAFSPLFHKDRDLESKMHLLIKTLAMLSSCSSTIIVLSGKQGPLVALVTITGDFMSITVLHFFQKDLIMLPSSGYCIMRLGNIERGSTDKVAGILTFDPLSVTQWNLLATCLFFVTGHWCAFDGLRYGAAFIGYDEFVLVRQAILLTIDTFGFSHIIPVFGLPFLVARQKLLGRTDQDRRLLHLQLSQMYLMYGLITAASVIATILCVIIQRRHLMVWGLFAPKFVFDVVGLILTDILICLAWFYYVGRREDGTQLTTLDHRD</sequence>
<dbReference type="EMBL" id="JBCGBO010000005">
    <property type="protein sequence ID" value="KAK9200375.1"/>
    <property type="molecule type" value="Genomic_DNA"/>
</dbReference>
<evidence type="ECO:0008006" key="14">
    <source>
        <dbReference type="Google" id="ProtNLM"/>
    </source>
</evidence>
<keyword evidence="5" id="KW-0808">Transferase</keyword>
<feature type="transmembrane region" description="Helical" evidence="11">
    <location>
        <begin position="528"/>
        <end position="546"/>
    </location>
</feature>
<dbReference type="SUPFAM" id="SSF53649">
    <property type="entry name" value="Alkaline phosphatase-like"/>
    <property type="match status" value="1"/>
</dbReference>
<comment type="caution">
    <text evidence="12">The sequence shown here is derived from an EMBL/GenBank/DDBJ whole genome shotgun (WGS) entry which is preliminary data.</text>
</comment>
<evidence type="ECO:0000256" key="2">
    <source>
        <dbReference type="ARBA" id="ARBA00004687"/>
    </source>
</evidence>
<name>A0AAP0QMT1_9ROSI</name>
<evidence type="ECO:0000256" key="5">
    <source>
        <dbReference type="ARBA" id="ARBA00022679"/>
    </source>
</evidence>
<reference evidence="12 13" key="1">
    <citation type="submission" date="2024-05" db="EMBL/GenBank/DDBJ databases">
        <title>Haplotype-resolved chromosome-level genome assembly of Huyou (Citrus changshanensis).</title>
        <authorList>
            <person name="Miao C."/>
            <person name="Chen W."/>
            <person name="Wu Y."/>
            <person name="Wang L."/>
            <person name="Zhao S."/>
            <person name="Grierson D."/>
            <person name="Xu C."/>
            <person name="Chen K."/>
        </authorList>
    </citation>
    <scope>NUCLEOTIDE SEQUENCE [LARGE SCALE GENOMIC DNA]</scope>
    <source>
        <strain evidence="12">01-14</strain>
        <tissue evidence="12">Leaf</tissue>
    </source>
</reference>
<dbReference type="GO" id="GO:0051377">
    <property type="term" value="F:mannose-ethanolamine phosphotransferase activity"/>
    <property type="evidence" value="ECO:0007669"/>
    <property type="project" value="InterPro"/>
</dbReference>
<organism evidence="12 13">
    <name type="scientific">Citrus x changshan-huyou</name>
    <dbReference type="NCBI Taxonomy" id="2935761"/>
    <lineage>
        <taxon>Eukaryota</taxon>
        <taxon>Viridiplantae</taxon>
        <taxon>Streptophyta</taxon>
        <taxon>Embryophyta</taxon>
        <taxon>Tracheophyta</taxon>
        <taxon>Spermatophyta</taxon>
        <taxon>Magnoliopsida</taxon>
        <taxon>eudicotyledons</taxon>
        <taxon>Gunneridae</taxon>
        <taxon>Pentapetalae</taxon>
        <taxon>rosids</taxon>
        <taxon>malvids</taxon>
        <taxon>Sapindales</taxon>
        <taxon>Rutaceae</taxon>
        <taxon>Aurantioideae</taxon>
        <taxon>Citrus</taxon>
    </lineage>
</organism>
<feature type="transmembrane region" description="Helical" evidence="11">
    <location>
        <begin position="929"/>
        <end position="953"/>
    </location>
</feature>
<dbReference type="GO" id="GO:0005789">
    <property type="term" value="C:endoplasmic reticulum membrane"/>
    <property type="evidence" value="ECO:0007669"/>
    <property type="project" value="UniProtKB-SubCell"/>
</dbReference>
<accession>A0AAP0QMT1</accession>
<evidence type="ECO:0000256" key="4">
    <source>
        <dbReference type="ARBA" id="ARBA00022502"/>
    </source>
</evidence>
<keyword evidence="13" id="KW-1185">Reference proteome</keyword>
<dbReference type="InterPro" id="IPR039524">
    <property type="entry name" value="PIGO/GPI13"/>
</dbReference>
<dbReference type="PANTHER" id="PTHR23071:SF1">
    <property type="entry name" value="GPI ETHANOLAMINE PHOSPHATE TRANSFERASE 3"/>
    <property type="match status" value="1"/>
</dbReference>
<keyword evidence="10" id="KW-0325">Glycoprotein</keyword>
<feature type="transmembrane region" description="Helical" evidence="11">
    <location>
        <begin position="566"/>
        <end position="587"/>
    </location>
</feature>